<dbReference type="Proteomes" id="UP000632498">
    <property type="component" value="Unassembled WGS sequence"/>
</dbReference>
<dbReference type="EMBL" id="BMHV01000061">
    <property type="protein sequence ID" value="GGF76892.1"/>
    <property type="molecule type" value="Genomic_DNA"/>
</dbReference>
<organism evidence="1 2">
    <name type="scientific">Terasakiella brassicae</name>
    <dbReference type="NCBI Taxonomy" id="1634917"/>
    <lineage>
        <taxon>Bacteria</taxon>
        <taxon>Pseudomonadati</taxon>
        <taxon>Pseudomonadota</taxon>
        <taxon>Alphaproteobacteria</taxon>
        <taxon>Rhodospirillales</taxon>
        <taxon>Terasakiellaceae</taxon>
        <taxon>Terasakiella</taxon>
    </lineage>
</organism>
<proteinExistence type="predicted"/>
<reference evidence="1" key="1">
    <citation type="journal article" date="2014" name="Int. J. Syst. Evol. Microbiol.">
        <title>Complete genome sequence of Corynebacterium casei LMG S-19264T (=DSM 44701T), isolated from a smear-ripened cheese.</title>
        <authorList>
            <consortium name="US DOE Joint Genome Institute (JGI-PGF)"/>
            <person name="Walter F."/>
            <person name="Albersmeier A."/>
            <person name="Kalinowski J."/>
            <person name="Ruckert C."/>
        </authorList>
    </citation>
    <scope>NUCLEOTIDE SEQUENCE</scope>
    <source>
        <strain evidence="1">CGMCC 1.15254</strain>
    </source>
</reference>
<protein>
    <submittedName>
        <fullName evidence="1">Uncharacterized protein</fullName>
    </submittedName>
</protein>
<comment type="caution">
    <text evidence="1">The sequence shown here is derived from an EMBL/GenBank/DDBJ whole genome shotgun (WGS) entry which is preliminary data.</text>
</comment>
<keyword evidence="2" id="KW-1185">Reference proteome</keyword>
<evidence type="ECO:0000313" key="2">
    <source>
        <dbReference type="Proteomes" id="UP000632498"/>
    </source>
</evidence>
<name>A0A917C8A6_9PROT</name>
<evidence type="ECO:0000313" key="1">
    <source>
        <dbReference type="EMBL" id="GGF76892.1"/>
    </source>
</evidence>
<accession>A0A917C8A6</accession>
<dbReference type="AlphaFoldDB" id="A0A917C8A6"/>
<gene>
    <name evidence="1" type="ORF">GCM10011332_33570</name>
</gene>
<sequence>MPYEMIVDHLNLNEVRDIDEEPVEWTVELLKEYREKGYVQ</sequence>
<reference evidence="1" key="2">
    <citation type="submission" date="2020-09" db="EMBL/GenBank/DDBJ databases">
        <authorList>
            <person name="Sun Q."/>
            <person name="Zhou Y."/>
        </authorList>
    </citation>
    <scope>NUCLEOTIDE SEQUENCE</scope>
    <source>
        <strain evidence="1">CGMCC 1.15254</strain>
    </source>
</reference>